<evidence type="ECO:0000256" key="1">
    <source>
        <dbReference type="SAM" id="MobiDB-lite"/>
    </source>
</evidence>
<dbReference type="InterPro" id="IPR003695">
    <property type="entry name" value="Ppx_GppA_N"/>
</dbReference>
<proteinExistence type="predicted"/>
<feature type="region of interest" description="Disordered" evidence="1">
    <location>
        <begin position="83"/>
        <end position="103"/>
    </location>
</feature>
<dbReference type="KEGG" id="ttq:NIES37_19940"/>
<dbReference type="EMBL" id="AP018248">
    <property type="protein sequence ID" value="BAY98046.1"/>
    <property type="molecule type" value="Genomic_DNA"/>
</dbReference>
<dbReference type="Gene3D" id="3.30.420.150">
    <property type="entry name" value="Exopolyphosphatase. Domain 2"/>
    <property type="match status" value="1"/>
</dbReference>
<dbReference type="RefSeq" id="WP_096575172.1">
    <property type="nucleotide sequence ID" value="NZ_CAWNJS010000001.1"/>
</dbReference>
<name>A0A1Z4MX25_9CYAN</name>
<reference evidence="3 4" key="1">
    <citation type="submission" date="2017-06" db="EMBL/GenBank/DDBJ databases">
        <title>Genome sequencing of cyanobaciteial culture collection at National Institute for Environmental Studies (NIES).</title>
        <authorList>
            <person name="Hirose Y."/>
            <person name="Shimura Y."/>
            <person name="Fujisawa T."/>
            <person name="Nakamura Y."/>
            <person name="Kawachi M."/>
        </authorList>
    </citation>
    <scope>NUCLEOTIDE SEQUENCE [LARGE SCALE GENOMIC DNA]</scope>
    <source>
        <strain evidence="3 4">NIES-37</strain>
    </source>
</reference>
<dbReference type="Proteomes" id="UP000218785">
    <property type="component" value="Chromosome"/>
</dbReference>
<accession>A0A1Z4MX25</accession>
<evidence type="ECO:0000313" key="4">
    <source>
        <dbReference type="Proteomes" id="UP000218785"/>
    </source>
</evidence>
<keyword evidence="4" id="KW-1185">Reference proteome</keyword>
<dbReference type="Gene3D" id="3.30.420.40">
    <property type="match status" value="1"/>
</dbReference>
<sequence>MQQNKWMCNGIVENGQQHPNQELQGIYKPYNNYGNDCVISHLTQEQVVGDASKSPFKASAISLLAGILAASGVGCRAVVSSSSPNPSASASASPSKETGNQCSTDKLVKKSGNLFGAIEVGGKGVKGKVIQELATLNEDGAKLVVFRKEKIEDRNVNAPNPDSKLAAVKAVKSTFQDIQKRFNISCEQIVIYGSSGFVQDAPAPHREVIAQEVRQATGRTMKFITSEEEASFGFDGVVPAWRLNETIVVDIGSSNTKGAYLDSNNKHITFSFPFGTGRFTREVKKSQGNIDFTKAAENLKQKKLIPQIASEVQLKPGMQTLPRVYLAGGISWALSTLTRPCSKKVYTVAGKNQERLDSFVPISSEDIKTFYYNATQDKKALFNPDLSNCSTERREEVQKDIAKIQTGTFSEDELIAGSEILRAFNQELNWSGKQVFFVPSAKDALPIGYLQQQLKKVEEDADQ</sequence>
<evidence type="ECO:0000259" key="2">
    <source>
        <dbReference type="Pfam" id="PF02541"/>
    </source>
</evidence>
<organism evidence="3 4">
    <name type="scientific">Tolypothrix tenuis PCC 7101</name>
    <dbReference type="NCBI Taxonomy" id="231146"/>
    <lineage>
        <taxon>Bacteria</taxon>
        <taxon>Bacillati</taxon>
        <taxon>Cyanobacteriota</taxon>
        <taxon>Cyanophyceae</taxon>
        <taxon>Nostocales</taxon>
        <taxon>Tolypothrichaceae</taxon>
        <taxon>Tolypothrix</taxon>
    </lineage>
</organism>
<dbReference type="AlphaFoldDB" id="A0A1Z4MX25"/>
<evidence type="ECO:0000313" key="3">
    <source>
        <dbReference type="EMBL" id="BAY98046.1"/>
    </source>
</evidence>
<protein>
    <recommendedName>
        <fullName evidence="2">Ppx/GppA phosphatase N-terminal domain-containing protein</fullName>
    </recommendedName>
</protein>
<feature type="domain" description="Ppx/GppA phosphatase N-terminal" evidence="2">
    <location>
        <begin position="184"/>
        <end position="295"/>
    </location>
</feature>
<feature type="compositionally biased region" description="Low complexity" evidence="1">
    <location>
        <begin position="83"/>
        <end position="95"/>
    </location>
</feature>
<gene>
    <name evidence="3" type="ORF">NIES37_19940</name>
</gene>
<dbReference type="Pfam" id="PF02541">
    <property type="entry name" value="Ppx-GppA"/>
    <property type="match status" value="1"/>
</dbReference>